<evidence type="ECO:0000313" key="3">
    <source>
        <dbReference type="Proteomes" id="UP001215151"/>
    </source>
</evidence>
<dbReference type="AlphaFoldDB" id="A0AAD7U211"/>
<gene>
    <name evidence="2" type="ORF">ONZ51_g1132</name>
</gene>
<feature type="region of interest" description="Disordered" evidence="1">
    <location>
        <begin position="77"/>
        <end position="145"/>
    </location>
</feature>
<dbReference type="Proteomes" id="UP001215151">
    <property type="component" value="Unassembled WGS sequence"/>
</dbReference>
<keyword evidence="3" id="KW-1185">Reference proteome</keyword>
<reference evidence="2" key="1">
    <citation type="submission" date="2022-11" db="EMBL/GenBank/DDBJ databases">
        <title>Genome Sequence of Cubamyces cubensis.</title>
        <authorList>
            <person name="Buettner E."/>
        </authorList>
    </citation>
    <scope>NUCLEOTIDE SEQUENCE</scope>
    <source>
        <strain evidence="2">MPL-01</strain>
    </source>
</reference>
<sequence>MVLCATVVEKPLWGDLGSYRKRVPLTYDAVLGAFDDALALDDWPHNDTAIRYALEDTESDMTSCQCDCNLPMTSQQIQVNGKKRLRDESEDEAEFRNADLQPDTQDSPRMAPSSTKRQKQRSDSPHRLLTTRSTATVSPAPVRMV</sequence>
<proteinExistence type="predicted"/>
<name>A0AAD7U211_9APHY</name>
<comment type="caution">
    <text evidence="2">The sequence shown here is derived from an EMBL/GenBank/DDBJ whole genome shotgun (WGS) entry which is preliminary data.</text>
</comment>
<evidence type="ECO:0000313" key="2">
    <source>
        <dbReference type="EMBL" id="KAJ8496368.1"/>
    </source>
</evidence>
<evidence type="ECO:0000256" key="1">
    <source>
        <dbReference type="SAM" id="MobiDB-lite"/>
    </source>
</evidence>
<accession>A0AAD7U211</accession>
<feature type="compositionally biased region" description="Polar residues" evidence="1">
    <location>
        <begin position="102"/>
        <end position="115"/>
    </location>
</feature>
<dbReference type="EMBL" id="JAPEVG010000015">
    <property type="protein sequence ID" value="KAJ8496368.1"/>
    <property type="molecule type" value="Genomic_DNA"/>
</dbReference>
<protein>
    <submittedName>
        <fullName evidence="2">Uncharacterized protein</fullName>
    </submittedName>
</protein>
<organism evidence="2 3">
    <name type="scientific">Trametes cubensis</name>
    <dbReference type="NCBI Taxonomy" id="1111947"/>
    <lineage>
        <taxon>Eukaryota</taxon>
        <taxon>Fungi</taxon>
        <taxon>Dikarya</taxon>
        <taxon>Basidiomycota</taxon>
        <taxon>Agaricomycotina</taxon>
        <taxon>Agaricomycetes</taxon>
        <taxon>Polyporales</taxon>
        <taxon>Polyporaceae</taxon>
        <taxon>Trametes</taxon>
    </lineage>
</organism>